<keyword evidence="1" id="KW-0732">Signal</keyword>
<protein>
    <submittedName>
        <fullName evidence="2">Uncharacterized protein</fullName>
    </submittedName>
</protein>
<accession>A0AAN8ZX75</accession>
<evidence type="ECO:0000256" key="1">
    <source>
        <dbReference type="SAM" id="SignalP"/>
    </source>
</evidence>
<sequence>MGFVFLLSVMTVAYLLESSSADQRLDDGSFDSSLLQDLDQLVIPASTLLGIPQDQDENFTTNEGVLRSALEKRSGRRFRTSAG</sequence>
<proteinExistence type="predicted"/>
<dbReference type="Proteomes" id="UP001381693">
    <property type="component" value="Unassembled WGS sequence"/>
</dbReference>
<evidence type="ECO:0000313" key="2">
    <source>
        <dbReference type="EMBL" id="KAK7072096.1"/>
    </source>
</evidence>
<gene>
    <name evidence="2" type="ORF">SK128_022736</name>
</gene>
<keyword evidence="3" id="KW-1185">Reference proteome</keyword>
<organism evidence="2 3">
    <name type="scientific">Halocaridina rubra</name>
    <name type="common">Hawaiian red shrimp</name>
    <dbReference type="NCBI Taxonomy" id="373956"/>
    <lineage>
        <taxon>Eukaryota</taxon>
        <taxon>Metazoa</taxon>
        <taxon>Ecdysozoa</taxon>
        <taxon>Arthropoda</taxon>
        <taxon>Crustacea</taxon>
        <taxon>Multicrustacea</taxon>
        <taxon>Malacostraca</taxon>
        <taxon>Eumalacostraca</taxon>
        <taxon>Eucarida</taxon>
        <taxon>Decapoda</taxon>
        <taxon>Pleocyemata</taxon>
        <taxon>Caridea</taxon>
        <taxon>Atyoidea</taxon>
        <taxon>Atyidae</taxon>
        <taxon>Halocaridina</taxon>
    </lineage>
</organism>
<dbReference type="EMBL" id="JAXCGZ010013692">
    <property type="protein sequence ID" value="KAK7072096.1"/>
    <property type="molecule type" value="Genomic_DNA"/>
</dbReference>
<feature type="signal peptide" evidence="1">
    <location>
        <begin position="1"/>
        <end position="21"/>
    </location>
</feature>
<evidence type="ECO:0000313" key="3">
    <source>
        <dbReference type="Proteomes" id="UP001381693"/>
    </source>
</evidence>
<feature type="chain" id="PRO_5042884802" evidence="1">
    <location>
        <begin position="22"/>
        <end position="83"/>
    </location>
</feature>
<name>A0AAN8ZX75_HALRR</name>
<reference evidence="2 3" key="1">
    <citation type="submission" date="2023-11" db="EMBL/GenBank/DDBJ databases">
        <title>Halocaridina rubra genome assembly.</title>
        <authorList>
            <person name="Smith C."/>
        </authorList>
    </citation>
    <scope>NUCLEOTIDE SEQUENCE [LARGE SCALE GENOMIC DNA]</scope>
    <source>
        <strain evidence="2">EP-1</strain>
        <tissue evidence="2">Whole</tissue>
    </source>
</reference>
<comment type="caution">
    <text evidence="2">The sequence shown here is derived from an EMBL/GenBank/DDBJ whole genome shotgun (WGS) entry which is preliminary data.</text>
</comment>
<dbReference type="AlphaFoldDB" id="A0AAN8ZX75"/>